<keyword evidence="3" id="KW-1185">Reference proteome</keyword>
<comment type="caution">
    <text evidence="2">The sequence shown here is derived from an EMBL/GenBank/DDBJ whole genome shotgun (WGS) entry which is preliminary data.</text>
</comment>
<dbReference type="SUPFAM" id="SSF48557">
    <property type="entry name" value="L-aspartase-like"/>
    <property type="match status" value="1"/>
</dbReference>
<dbReference type="RefSeq" id="WP_203945854.1">
    <property type="nucleotide sequence ID" value="NZ_BOOR01000028.1"/>
</dbReference>
<name>A0A8J3V7Z2_9ACTN</name>
<dbReference type="GO" id="GO:0016841">
    <property type="term" value="F:ammonia-lyase activity"/>
    <property type="evidence" value="ECO:0007669"/>
    <property type="project" value="UniProtKB-ARBA"/>
</dbReference>
<keyword evidence="1" id="KW-0456">Lyase</keyword>
<evidence type="ECO:0000256" key="1">
    <source>
        <dbReference type="ARBA" id="ARBA00023239"/>
    </source>
</evidence>
<proteinExistence type="predicted"/>
<dbReference type="InterPro" id="IPR008948">
    <property type="entry name" value="L-Aspartase-like"/>
</dbReference>
<protein>
    <submittedName>
        <fullName evidence="2">Histidine ammonia-lyase</fullName>
    </submittedName>
</protein>
<organism evidence="2 3">
    <name type="scientific">Planotetraspora thailandica</name>
    <dbReference type="NCBI Taxonomy" id="487172"/>
    <lineage>
        <taxon>Bacteria</taxon>
        <taxon>Bacillati</taxon>
        <taxon>Actinomycetota</taxon>
        <taxon>Actinomycetes</taxon>
        <taxon>Streptosporangiales</taxon>
        <taxon>Streptosporangiaceae</taxon>
        <taxon>Planotetraspora</taxon>
    </lineage>
</organism>
<evidence type="ECO:0000313" key="3">
    <source>
        <dbReference type="Proteomes" id="UP000605992"/>
    </source>
</evidence>
<dbReference type="Gene3D" id="1.20.200.10">
    <property type="entry name" value="Fumarase/aspartase (Central domain)"/>
    <property type="match status" value="1"/>
</dbReference>
<dbReference type="PANTHER" id="PTHR10362">
    <property type="entry name" value="HISTIDINE AMMONIA-LYASE"/>
    <property type="match status" value="1"/>
</dbReference>
<accession>A0A8J3V7Z2</accession>
<dbReference type="Pfam" id="PF00221">
    <property type="entry name" value="Lyase_aromatic"/>
    <property type="match status" value="1"/>
</dbReference>
<sequence length="468" mass="48628">MTTDITLDGTTLTCEQVRVVARGRARVALGSTAAAQAAWEAASRLQGPVYGRTTGVGANKDVALPEQGLGLLRSHAGGAGPLVDDERARAMLVVRLNQLLRGGSGADPGLLPALADTINGGFTPPVRLYGAIGTGDLTALATAALCLAGEIPWRRAPWSPPEEPSFPVSGSDALPFISANAMTLGDAALACAQLRPLLDASIGVAAQSWRAVDASGEPLEQPVQDARRHPGQARVATRLRRLLVPGPSSPRLQDPYGYRALPQVHGAAFDALDTAEHAVTTDMNSAAENPLIAGGRAWHNGNFHTAPVALALDGLRAALVQTASLSTARLATLMEPAYTGLVPFLAERPGASGALILEYVAYDALATLRHLAAPVTLGGAVLSRSVEDHAGFGTQAARACLAAREPYEIVLACELVAAVRARRQRGIAIEPPLDVLDGRLEDRSLEADIEAARAALPSLAADQPKPSR</sequence>
<dbReference type="InterPro" id="IPR001106">
    <property type="entry name" value="Aromatic_Lyase"/>
</dbReference>
<evidence type="ECO:0000313" key="2">
    <source>
        <dbReference type="EMBL" id="GII55664.1"/>
    </source>
</evidence>
<dbReference type="AlphaFoldDB" id="A0A8J3V7Z2"/>
<reference evidence="2" key="1">
    <citation type="submission" date="2021-01" db="EMBL/GenBank/DDBJ databases">
        <title>Whole genome shotgun sequence of Planotetraspora thailandica NBRC 104271.</title>
        <authorList>
            <person name="Komaki H."/>
            <person name="Tamura T."/>
        </authorList>
    </citation>
    <scope>NUCLEOTIDE SEQUENCE</scope>
    <source>
        <strain evidence="2">NBRC 104271</strain>
    </source>
</reference>
<gene>
    <name evidence="2" type="primary">hutH_1</name>
    <name evidence="2" type="ORF">Pth03_40530</name>
</gene>
<dbReference type="Proteomes" id="UP000605992">
    <property type="component" value="Unassembled WGS sequence"/>
</dbReference>
<dbReference type="EMBL" id="BOOR01000028">
    <property type="protein sequence ID" value="GII55664.1"/>
    <property type="molecule type" value="Genomic_DNA"/>
</dbReference>